<feature type="compositionally biased region" description="Basic and acidic residues" evidence="5">
    <location>
        <begin position="103"/>
        <end position="113"/>
    </location>
</feature>
<dbReference type="PANTHER" id="PTHR45641:SF19">
    <property type="entry name" value="NEPHROCYSTIN-3"/>
    <property type="match status" value="1"/>
</dbReference>
<sequence length="633" mass="70261">MSFVFRAFNKNRRRKAKDCHFPPDYVGSIAGVSKSHSSEDSGLSPSNDFHKHHQQQKQKRPQRVVVGSQTDDDDDDRTHPMNEQSPSHCSNTTSSSTPSPTLDHSKPWHKSDGESLAPSVANHTSGDPSKRHLFPSLRRKSIPKNTIIHQSTSLQTPETVAVSTSSCTPFSLTSSSEHNQSPPTVKRGMQNRFSEIYTPTKSVTRKLTFQEPNVSSNNVDSSDSQHRRKLSVGSSSSQRCILEGQTLLPAGKKLSDLKRGKRSKPLLHDQYKSSSKTMIMNGDIVVSASNASHETSDTATTVSVASSKARALRREAERIARAAAALDNKGNELFERGHFDKAMSCYGKALKLKRRTFAHLLEEADDIEEQLNMCEKKKADPQMLVSMATSINNIAYLRQRNGDATPEETAAAYKKSLKIKRRILGNDSLSVGKTLNNIGSVHYLKREFDLALPAYEEALKIMRANLGDKHSDVATVMSNIGDVYLGQGNPEMSLLKYRQALAIRWESFGEKDPRVIRLLEKIAKVEIGDRMLAPSVSRDEAQASWDNDEASEVMVEGIKPISDELKNLQEEIARDIEHVGLMERKATVEMLKDKIIIIRGMRAIWEGSGPELLDNDTASVITSGRSLKSPSME</sequence>
<dbReference type="OrthoDB" id="48640at2759"/>
<feature type="region of interest" description="Disordered" evidence="5">
    <location>
        <begin position="166"/>
        <end position="191"/>
    </location>
</feature>
<dbReference type="EMBL" id="JAGRRH010000015">
    <property type="protein sequence ID" value="KAG7356376.1"/>
    <property type="molecule type" value="Genomic_DNA"/>
</dbReference>
<reference evidence="6" key="2">
    <citation type="submission" date="2021-04" db="EMBL/GenBank/DDBJ databases">
        <authorList>
            <person name="Podell S."/>
        </authorList>
    </citation>
    <scope>NUCLEOTIDE SEQUENCE</scope>
    <source>
        <strain evidence="6">Hildebrandi</strain>
    </source>
</reference>
<keyword evidence="4" id="KW-0175">Coiled coil</keyword>
<evidence type="ECO:0000313" key="7">
    <source>
        <dbReference type="Proteomes" id="UP000693970"/>
    </source>
</evidence>
<evidence type="ECO:0000256" key="2">
    <source>
        <dbReference type="ARBA" id="ARBA00022803"/>
    </source>
</evidence>
<evidence type="ECO:0000256" key="3">
    <source>
        <dbReference type="PROSITE-ProRule" id="PRU00339"/>
    </source>
</evidence>
<keyword evidence="2 3" id="KW-0802">TPR repeat</keyword>
<evidence type="ECO:0000256" key="4">
    <source>
        <dbReference type="SAM" id="Coils"/>
    </source>
</evidence>
<dbReference type="Proteomes" id="UP000693970">
    <property type="component" value="Unassembled WGS sequence"/>
</dbReference>
<evidence type="ECO:0000256" key="1">
    <source>
        <dbReference type="ARBA" id="ARBA00022737"/>
    </source>
</evidence>
<evidence type="ECO:0000256" key="5">
    <source>
        <dbReference type="SAM" id="MobiDB-lite"/>
    </source>
</evidence>
<dbReference type="SMART" id="SM00028">
    <property type="entry name" value="TPR"/>
    <property type="match status" value="3"/>
</dbReference>
<accession>A0A9K3L7V0</accession>
<reference evidence="6" key="1">
    <citation type="journal article" date="2021" name="Sci. Rep.">
        <title>Diploid genomic architecture of Nitzschia inconspicua, an elite biomass production diatom.</title>
        <authorList>
            <person name="Oliver A."/>
            <person name="Podell S."/>
            <person name="Pinowska A."/>
            <person name="Traller J.C."/>
            <person name="Smith S.R."/>
            <person name="McClure R."/>
            <person name="Beliaev A."/>
            <person name="Bohutskyi P."/>
            <person name="Hill E.A."/>
            <person name="Rabines A."/>
            <person name="Zheng H."/>
            <person name="Allen L.Z."/>
            <person name="Kuo A."/>
            <person name="Grigoriev I.V."/>
            <person name="Allen A.E."/>
            <person name="Hazlebeck D."/>
            <person name="Allen E.E."/>
        </authorList>
    </citation>
    <scope>NUCLEOTIDE SEQUENCE</scope>
    <source>
        <strain evidence="6">Hildebrandi</strain>
    </source>
</reference>
<feature type="repeat" description="TPR" evidence="3">
    <location>
        <begin position="432"/>
        <end position="465"/>
    </location>
</feature>
<keyword evidence="7" id="KW-1185">Reference proteome</keyword>
<name>A0A9K3L7V0_9STRA</name>
<keyword evidence="1" id="KW-0677">Repeat</keyword>
<dbReference type="Pfam" id="PF13374">
    <property type="entry name" value="TPR_10"/>
    <property type="match status" value="1"/>
</dbReference>
<dbReference type="PANTHER" id="PTHR45641">
    <property type="entry name" value="TETRATRICOPEPTIDE REPEAT PROTEIN (AFU_ORTHOLOGUE AFUA_6G03870)"/>
    <property type="match status" value="1"/>
</dbReference>
<dbReference type="PROSITE" id="PS50005">
    <property type="entry name" value="TPR"/>
    <property type="match status" value="2"/>
</dbReference>
<gene>
    <name evidence="6" type="ORF">IV203_001062</name>
</gene>
<feature type="compositionally biased region" description="Basic residues" evidence="5">
    <location>
        <begin position="50"/>
        <end position="62"/>
    </location>
</feature>
<feature type="compositionally biased region" description="Basic residues" evidence="5">
    <location>
        <begin position="131"/>
        <end position="142"/>
    </location>
</feature>
<comment type="caution">
    <text evidence="6">The sequence shown here is derived from an EMBL/GenBank/DDBJ whole genome shotgun (WGS) entry which is preliminary data.</text>
</comment>
<feature type="repeat" description="TPR" evidence="3">
    <location>
        <begin position="323"/>
        <end position="356"/>
    </location>
</feature>
<evidence type="ECO:0000313" key="6">
    <source>
        <dbReference type="EMBL" id="KAG7356376.1"/>
    </source>
</evidence>
<proteinExistence type="predicted"/>
<dbReference type="InterPro" id="IPR019734">
    <property type="entry name" value="TPR_rpt"/>
</dbReference>
<feature type="coiled-coil region" evidence="4">
    <location>
        <begin position="309"/>
        <end position="377"/>
    </location>
</feature>
<organism evidence="6 7">
    <name type="scientific">Nitzschia inconspicua</name>
    <dbReference type="NCBI Taxonomy" id="303405"/>
    <lineage>
        <taxon>Eukaryota</taxon>
        <taxon>Sar</taxon>
        <taxon>Stramenopiles</taxon>
        <taxon>Ochrophyta</taxon>
        <taxon>Bacillariophyta</taxon>
        <taxon>Bacillariophyceae</taxon>
        <taxon>Bacillariophycidae</taxon>
        <taxon>Bacillariales</taxon>
        <taxon>Bacillariaceae</taxon>
        <taxon>Nitzschia</taxon>
    </lineage>
</organism>
<dbReference type="AlphaFoldDB" id="A0A9K3L7V0"/>
<protein>
    <submittedName>
        <fullName evidence="6">Expressed tetratricopeptide repeat protein</fullName>
    </submittedName>
</protein>
<feature type="region of interest" description="Disordered" evidence="5">
    <location>
        <begin position="207"/>
        <end position="237"/>
    </location>
</feature>
<feature type="compositionally biased region" description="Low complexity" evidence="5">
    <location>
        <begin position="166"/>
        <end position="176"/>
    </location>
</feature>
<dbReference type="Pfam" id="PF13424">
    <property type="entry name" value="TPR_12"/>
    <property type="match status" value="1"/>
</dbReference>
<feature type="compositionally biased region" description="Low complexity" evidence="5">
    <location>
        <begin position="213"/>
        <end position="222"/>
    </location>
</feature>
<feature type="region of interest" description="Disordered" evidence="5">
    <location>
        <begin position="12"/>
        <end position="143"/>
    </location>
</feature>
<feature type="compositionally biased region" description="Low complexity" evidence="5">
    <location>
        <begin position="85"/>
        <end position="101"/>
    </location>
</feature>